<sequence length="884" mass="96008">MAKYYSMDVDNVAADLDVNLSGGLGSKEVSKRQTKYGPNSLKEKQGKTLFKMIIEQFSSFIILILIAASILSISIGEVVDGIVIIGIVILNAALGIIQERKASNALKALKEMAAPRAKVIRDGKISSIDSKELVPGDIVELEAGDYIPADIRLTESINLKIDESALTGESVAVEKDAKILLDEQSQIADRLNCAYMSTIVTYGRGKGIVVGTGMETEIGKIASMLNEAVSEETPLQKKLDAFGKLLGIVCIIVCAIIFVLGLLRNQPFIEVLMTSVSLAVAAIPEGLPAVVTVVLAMGMQRMIKRHAIMKRLGAVETLGSTTVICTDKTGTLTQNKMTVVKVFDGTNHWEVSGTGYKTAGDITSGGKDNKLLEKMFMAGILCNDSRLKDEEIIGDPTEGALIVLGAKAGYDRDELNNRYQRLKEYPFDSDRKLMSTLHNVEGKFTTFTKGAPDVILSRCKEIIIDGKPQPLTKEHKDEISEVNETFAKNALRVLGFAYKEVNEDVQLENEENDLIFVGLTGMIDPPRQEAKDAVKLCKDAGIRVVMITGDHIVTGSAIAKQIGIIDSEEQAMEGVQINDYSEEELKEKVKTTSVFARVSPEHKVRIVEAVRSNGEVAAMTGDGVNDAPALKKADIGIAMGITGTDVSKEAADMILTDDNFASIVDAVEEGRIIYSNIRKFVGFLLSCNIGEILIIFIAMLSGWQVPLVPIQLLWINLITDSFPAFALGLEKGEKGIMSVKPRNPKEPIVDRQMGIALAFQSIGLTIAVLVSYQLGFILAGDVNSDTKLTIARTLCFVTLIIGEMLRAYSARSETLSIFKMNFLGNKYLNYSVLIAILLLIGVVYIPVLQPVFRTFPLDMTQMGVAVGLAIIPVITGELAKILKK</sequence>
<dbReference type="Proteomes" id="UP001374599">
    <property type="component" value="Unassembled WGS sequence"/>
</dbReference>
<proteinExistence type="predicted"/>
<evidence type="ECO:0000313" key="2">
    <source>
        <dbReference type="Proteomes" id="UP001374599"/>
    </source>
</evidence>
<comment type="caution">
    <text evidence="1">The sequence shown here is derived from an EMBL/GenBank/DDBJ whole genome shotgun (WGS) entry which is preliminary data.</text>
</comment>
<organism evidence="1 2">
    <name type="scientific">Vallitalea maricola</name>
    <dbReference type="NCBI Taxonomy" id="3074433"/>
    <lineage>
        <taxon>Bacteria</taxon>
        <taxon>Bacillati</taxon>
        <taxon>Bacillota</taxon>
        <taxon>Clostridia</taxon>
        <taxon>Lachnospirales</taxon>
        <taxon>Vallitaleaceae</taxon>
        <taxon>Vallitalea</taxon>
    </lineage>
</organism>
<reference evidence="1" key="1">
    <citation type="submission" date="2023-09" db="EMBL/GenBank/DDBJ databases">
        <title>Vallitalea sediminicola and Vallitalea maricola sp. nov., anaerobic bacteria isolated from marine sediment.</title>
        <authorList>
            <person name="Hirano S."/>
            <person name="Maeda A."/>
            <person name="Terahara T."/>
            <person name="Mori K."/>
            <person name="Hamada M."/>
            <person name="Matsumoto R."/>
            <person name="Kobayashi T."/>
        </authorList>
    </citation>
    <scope>NUCLEOTIDE SEQUENCE</scope>
    <source>
        <strain evidence="1">AN17-2</strain>
    </source>
</reference>
<evidence type="ECO:0000313" key="1">
    <source>
        <dbReference type="EMBL" id="GMQ64368.1"/>
    </source>
</evidence>
<gene>
    <name evidence="1" type="ORF">AN2V17_36050</name>
</gene>
<name>A0ACB5UPC0_9FIRM</name>
<protein>
    <submittedName>
        <fullName evidence="1">Calcium-translocating P-type ATPase, SERCA-type</fullName>
    </submittedName>
</protein>
<dbReference type="EMBL" id="BTPU01000068">
    <property type="protein sequence ID" value="GMQ64368.1"/>
    <property type="molecule type" value="Genomic_DNA"/>
</dbReference>
<accession>A0ACB5UPC0</accession>
<keyword evidence="2" id="KW-1185">Reference proteome</keyword>